<dbReference type="RefSeq" id="WP_353719313.1">
    <property type="nucleotide sequence ID" value="NZ_CP159289.1"/>
</dbReference>
<gene>
    <name evidence="1" type="ORF">ABV298_27345</name>
</gene>
<organism evidence="1">
    <name type="scientific">Dyadobacter sp. 676</name>
    <dbReference type="NCBI Taxonomy" id="3088362"/>
    <lineage>
        <taxon>Bacteria</taxon>
        <taxon>Pseudomonadati</taxon>
        <taxon>Bacteroidota</taxon>
        <taxon>Cytophagia</taxon>
        <taxon>Cytophagales</taxon>
        <taxon>Spirosomataceae</taxon>
        <taxon>Dyadobacter</taxon>
    </lineage>
</organism>
<dbReference type="AlphaFoldDB" id="A0AAU8FJ56"/>
<sequence>MKNPLVTSLLIILILLFQSNPVISQDFSKLQIGIFAGYGKDYYNRKLNGAGGIPDAKSHFASKHSIEVGAYGEKFVAHRISVLVRTYYSNQNVPTNTLCNCNHLDYLQKERHHIVSLGLSLRGYLSGRSLVKLVAGLGLQTEYFLGYSEKRNDSTRFHGNAQEYNRFNPRVSGEMGLQWKRIGLFGEYKGDLGNTFSKRYRLSTGGEVRRSIFRHGYSIKLSFLLTKPVSN</sequence>
<proteinExistence type="predicted"/>
<protein>
    <recommendedName>
        <fullName evidence="2">Outer membrane protein beta-barrel domain-containing protein</fullName>
    </recommendedName>
</protein>
<evidence type="ECO:0000313" key="1">
    <source>
        <dbReference type="EMBL" id="XCH23989.1"/>
    </source>
</evidence>
<dbReference type="EMBL" id="CP159289">
    <property type="protein sequence ID" value="XCH23989.1"/>
    <property type="molecule type" value="Genomic_DNA"/>
</dbReference>
<evidence type="ECO:0008006" key="2">
    <source>
        <dbReference type="Google" id="ProtNLM"/>
    </source>
</evidence>
<accession>A0AAU8FJ56</accession>
<reference evidence="1" key="1">
    <citation type="submission" date="2024-06" db="EMBL/GenBank/DDBJ databases">
        <title>Sequencing and assembly of the genome of Dyadobacter sp. strain 676, a symbiont of Cyamopsis tetragonoloba.</title>
        <authorList>
            <person name="Guro P."/>
            <person name="Sazanova A."/>
            <person name="Kuznetsova I."/>
            <person name="Belimov A."/>
            <person name="Safronova V."/>
        </authorList>
    </citation>
    <scope>NUCLEOTIDE SEQUENCE</scope>
    <source>
        <strain evidence="1">676</strain>
    </source>
</reference>
<name>A0AAU8FJ56_9BACT</name>